<keyword evidence="9" id="KW-1185">Reference proteome</keyword>
<evidence type="ECO:0000313" key="9">
    <source>
        <dbReference type="Proteomes" id="UP000238762"/>
    </source>
</evidence>
<dbReference type="Gene3D" id="1.10.150.20">
    <property type="entry name" value="5' to 3' exonuclease, C-terminal subdomain"/>
    <property type="match status" value="1"/>
</dbReference>
<reference evidence="8 9" key="2">
    <citation type="submission" date="2018-03" db="EMBL/GenBank/DDBJ databases">
        <title>The ancient ancestry and fast evolution of plastids.</title>
        <authorList>
            <person name="Moore K.R."/>
            <person name="Magnabosco C."/>
            <person name="Momper L."/>
            <person name="Gold D.A."/>
            <person name="Bosak T."/>
            <person name="Fournier G.P."/>
        </authorList>
    </citation>
    <scope>NUCLEOTIDE SEQUENCE [LARGE SCALE GENOMIC DNA]</scope>
    <source>
        <strain evidence="8 9">CCAP 1448/3</strain>
    </source>
</reference>
<dbReference type="InterPro" id="IPR010994">
    <property type="entry name" value="RuvA_2-like"/>
</dbReference>
<gene>
    <name evidence="6" type="primary">ruvA</name>
    <name evidence="8" type="ORF">C7B64_15455</name>
</gene>
<evidence type="ECO:0000256" key="1">
    <source>
        <dbReference type="ARBA" id="ARBA00022490"/>
    </source>
</evidence>
<dbReference type="Pfam" id="PF07499">
    <property type="entry name" value="RuvA_C"/>
    <property type="match status" value="1"/>
</dbReference>
<dbReference type="GO" id="GO:0005737">
    <property type="term" value="C:cytoplasm"/>
    <property type="evidence" value="ECO:0007669"/>
    <property type="project" value="UniProtKB-SubCell"/>
</dbReference>
<dbReference type="InterPro" id="IPR011114">
    <property type="entry name" value="RuvA_C"/>
</dbReference>
<dbReference type="SMART" id="SM00278">
    <property type="entry name" value="HhH1"/>
    <property type="match status" value="2"/>
</dbReference>
<dbReference type="CDD" id="cd14332">
    <property type="entry name" value="UBA_RuvA_C"/>
    <property type="match status" value="1"/>
</dbReference>
<comment type="caution">
    <text evidence="8">The sequence shown here is derived from an EMBL/GenBank/DDBJ whole genome shotgun (WGS) entry which is preliminary data.</text>
</comment>
<dbReference type="InterPro" id="IPR000085">
    <property type="entry name" value="RuvA"/>
</dbReference>
<dbReference type="GO" id="GO:0006310">
    <property type="term" value="P:DNA recombination"/>
    <property type="evidence" value="ECO:0007669"/>
    <property type="project" value="UniProtKB-UniRule"/>
</dbReference>
<dbReference type="HAMAP" id="MF_00031">
    <property type="entry name" value="DNA_HJ_migration_RuvA"/>
    <property type="match status" value="1"/>
</dbReference>
<comment type="domain">
    <text evidence="6">Has three domains with a flexible linker between the domains II and III and assumes an 'L' shape. Domain III is highly mobile and contacts RuvB.</text>
</comment>
<evidence type="ECO:0000256" key="6">
    <source>
        <dbReference type="HAMAP-Rule" id="MF_00031"/>
    </source>
</evidence>
<evidence type="ECO:0000256" key="3">
    <source>
        <dbReference type="ARBA" id="ARBA00023125"/>
    </source>
</evidence>
<evidence type="ECO:0000313" key="8">
    <source>
        <dbReference type="EMBL" id="PSB01999.1"/>
    </source>
</evidence>
<protein>
    <recommendedName>
        <fullName evidence="6">Holliday junction branch migration complex subunit RuvA</fullName>
    </recommendedName>
</protein>
<keyword evidence="4 6" id="KW-0233">DNA recombination</keyword>
<dbReference type="InterPro" id="IPR013849">
    <property type="entry name" value="DNA_helicase_Holl-junc_RuvA_I"/>
</dbReference>
<feature type="domain" description="Helix-hairpin-helix DNA-binding motif class 1" evidence="7">
    <location>
        <begin position="78"/>
        <end position="97"/>
    </location>
</feature>
<sequence length="208" mass="23168">MIGYLKGNVVEIDRRINNRTLLILEVNQIGYEIQVPNRLTKQIIEENQILQVFTHVQTKEEQTVLFGFGSKAERDLFRQLISVSGVGAQLAIALLDTLEVTDLVQAIVSGNIRLLTKAPGVGNKIAERMTLELKTKLKQWRVTLGLSETPSSVVTVAIQEDVEITLLALGYTNLEIAEALQALSQDPQLAANPQPEEWIKRAITWLSL</sequence>
<dbReference type="Pfam" id="PF14520">
    <property type="entry name" value="HHH_5"/>
    <property type="match status" value="1"/>
</dbReference>
<dbReference type="OrthoDB" id="5293449at2"/>
<comment type="similarity">
    <text evidence="6">Belongs to the RuvA family.</text>
</comment>
<dbReference type="GO" id="GO:0005524">
    <property type="term" value="F:ATP binding"/>
    <property type="evidence" value="ECO:0007669"/>
    <property type="project" value="InterPro"/>
</dbReference>
<dbReference type="GO" id="GO:0009379">
    <property type="term" value="C:Holliday junction helicase complex"/>
    <property type="evidence" value="ECO:0007669"/>
    <property type="project" value="InterPro"/>
</dbReference>
<dbReference type="GO" id="GO:0009378">
    <property type="term" value="F:four-way junction helicase activity"/>
    <property type="evidence" value="ECO:0007669"/>
    <property type="project" value="InterPro"/>
</dbReference>
<evidence type="ECO:0000256" key="5">
    <source>
        <dbReference type="ARBA" id="ARBA00023204"/>
    </source>
</evidence>
<dbReference type="Gene3D" id="2.40.50.140">
    <property type="entry name" value="Nucleic acid-binding proteins"/>
    <property type="match status" value="1"/>
</dbReference>
<dbReference type="GO" id="GO:0000400">
    <property type="term" value="F:four-way junction DNA binding"/>
    <property type="evidence" value="ECO:0007669"/>
    <property type="project" value="UniProtKB-UniRule"/>
</dbReference>
<comment type="subcellular location">
    <subcellularLocation>
        <location evidence="6">Cytoplasm</location>
    </subcellularLocation>
</comment>
<feature type="region of interest" description="Domain III" evidence="6">
    <location>
        <begin position="153"/>
        <end position="208"/>
    </location>
</feature>
<dbReference type="AlphaFoldDB" id="A0A2T1C157"/>
<keyword evidence="5 6" id="KW-0234">DNA repair</keyword>
<dbReference type="GO" id="GO:0048476">
    <property type="term" value="C:Holliday junction resolvase complex"/>
    <property type="evidence" value="ECO:0007669"/>
    <property type="project" value="UniProtKB-UniRule"/>
</dbReference>
<evidence type="ECO:0000256" key="4">
    <source>
        <dbReference type="ARBA" id="ARBA00023172"/>
    </source>
</evidence>
<keyword evidence="2 6" id="KW-0227">DNA damage</keyword>
<organism evidence="8 9">
    <name type="scientific">Merismopedia glauca CCAP 1448/3</name>
    <dbReference type="NCBI Taxonomy" id="1296344"/>
    <lineage>
        <taxon>Bacteria</taxon>
        <taxon>Bacillati</taxon>
        <taxon>Cyanobacteriota</taxon>
        <taxon>Cyanophyceae</taxon>
        <taxon>Synechococcales</taxon>
        <taxon>Merismopediaceae</taxon>
        <taxon>Merismopedia</taxon>
    </lineage>
</organism>
<dbReference type="SUPFAM" id="SSF47781">
    <property type="entry name" value="RuvA domain 2-like"/>
    <property type="match status" value="1"/>
</dbReference>
<comment type="subunit">
    <text evidence="6">Homotetramer. Forms an RuvA(8)-RuvB(12)-Holliday junction (HJ) complex. HJ DNA is sandwiched between 2 RuvA tetramers; dsDNA enters through RuvA and exits via RuvB. An RuvB hexamer assembles on each DNA strand where it exits the tetramer. Each RuvB hexamer is contacted by two RuvA subunits (via domain III) on 2 adjacent RuvB subunits; this complex drives branch migration. In the full resolvosome a probable DNA-RuvA(4)-RuvB(12)-RuvC(2) complex forms which resolves the HJ.</text>
</comment>
<comment type="function">
    <text evidence="6">The RuvA-RuvB-RuvC complex processes Holliday junction (HJ) DNA during genetic recombination and DNA repair, while the RuvA-RuvB complex plays an important role in the rescue of blocked DNA replication forks via replication fork reversal (RFR). RuvA specifically binds to HJ cruciform DNA, conferring on it an open structure. The RuvB hexamer acts as an ATP-dependent pump, pulling dsDNA into and through the RuvAB complex. HJ branch migration allows RuvC to scan DNA until it finds its consensus sequence, where it cleaves and resolves the cruciform DNA.</text>
</comment>
<feature type="domain" description="Helix-hairpin-helix DNA-binding motif class 1" evidence="7">
    <location>
        <begin position="113"/>
        <end position="132"/>
    </location>
</feature>
<dbReference type="SUPFAM" id="SSF50249">
    <property type="entry name" value="Nucleic acid-binding proteins"/>
    <property type="match status" value="1"/>
</dbReference>
<dbReference type="InterPro" id="IPR003583">
    <property type="entry name" value="Hlx-hairpin-Hlx_DNA-bd_motif"/>
</dbReference>
<dbReference type="GO" id="GO:0006281">
    <property type="term" value="P:DNA repair"/>
    <property type="evidence" value="ECO:0007669"/>
    <property type="project" value="UniProtKB-UniRule"/>
</dbReference>
<reference evidence="8 9" key="1">
    <citation type="submission" date="2018-02" db="EMBL/GenBank/DDBJ databases">
        <authorList>
            <person name="Cohen D.B."/>
            <person name="Kent A.D."/>
        </authorList>
    </citation>
    <scope>NUCLEOTIDE SEQUENCE [LARGE SCALE GENOMIC DNA]</scope>
    <source>
        <strain evidence="8 9">CCAP 1448/3</strain>
    </source>
</reference>
<dbReference type="Pfam" id="PF01330">
    <property type="entry name" value="RuvA_N"/>
    <property type="match status" value="1"/>
</dbReference>
<accession>A0A2T1C157</accession>
<dbReference type="Proteomes" id="UP000238762">
    <property type="component" value="Unassembled WGS sequence"/>
</dbReference>
<keyword evidence="3 6" id="KW-0238">DNA-binding</keyword>
<evidence type="ECO:0000256" key="2">
    <source>
        <dbReference type="ARBA" id="ARBA00022763"/>
    </source>
</evidence>
<proteinExistence type="inferred from homology"/>
<name>A0A2T1C157_9CYAN</name>
<dbReference type="RefSeq" id="WP_106289564.1">
    <property type="nucleotide sequence ID" value="NZ_CAWNTC010000106.1"/>
</dbReference>
<comment type="caution">
    <text evidence="6">Lacks conserved residue(s) required for the propagation of feature annotation.</text>
</comment>
<dbReference type="NCBIfam" id="TIGR00084">
    <property type="entry name" value="ruvA"/>
    <property type="match status" value="1"/>
</dbReference>
<evidence type="ECO:0000259" key="7">
    <source>
        <dbReference type="SMART" id="SM00278"/>
    </source>
</evidence>
<keyword evidence="1 6" id="KW-0963">Cytoplasm</keyword>
<dbReference type="InterPro" id="IPR012340">
    <property type="entry name" value="NA-bd_OB-fold"/>
</dbReference>
<dbReference type="EMBL" id="PVWJ01000078">
    <property type="protein sequence ID" value="PSB01999.1"/>
    <property type="molecule type" value="Genomic_DNA"/>
</dbReference>